<dbReference type="Gene3D" id="3.40.50.1820">
    <property type="entry name" value="alpha/beta hydrolase"/>
    <property type="match status" value="1"/>
</dbReference>
<feature type="domain" description="AB hydrolase-1" evidence="2">
    <location>
        <begin position="27"/>
        <end position="270"/>
    </location>
</feature>
<proteinExistence type="predicted"/>
<keyword evidence="4" id="KW-1185">Reference proteome</keyword>
<name>A0A5C8UJ56_9MICO</name>
<sequence>MSKVTAHSVDLDEVRLSYRRFGDGERLVVLVHGWPQTSTCWRHVMQGLGGEFTVVAPDLRGYGASGLATTGYDKRSTARDLHELLQHLGHASALVAGHDRGARVSHRWALDHPADIERLALLDILPTREVMAAVDVDSATRMWHWFFHRQPDLPEILLAGNTEPYLRYFFREPLEKGAIDDDALSEYLRAFEDPAHLAASLEDYRAGFGIDLERDDKDAAAGTVVTAALLLLWGADGGLRNDDVLGIWGRYASDVQGYAIPDCGHYLPEEQPGAVLGHLKEFFSAGP</sequence>
<dbReference type="GO" id="GO:0016787">
    <property type="term" value="F:hydrolase activity"/>
    <property type="evidence" value="ECO:0007669"/>
    <property type="project" value="UniProtKB-KW"/>
</dbReference>
<dbReference type="Pfam" id="PF00561">
    <property type="entry name" value="Abhydrolase_1"/>
    <property type="match status" value="1"/>
</dbReference>
<dbReference type="PRINTS" id="PR00412">
    <property type="entry name" value="EPOXHYDRLASE"/>
</dbReference>
<dbReference type="SUPFAM" id="SSF53474">
    <property type="entry name" value="alpha/beta-Hydrolases"/>
    <property type="match status" value="1"/>
</dbReference>
<dbReference type="EMBL" id="VRMG01000015">
    <property type="protein sequence ID" value="TXN28365.1"/>
    <property type="molecule type" value="Genomic_DNA"/>
</dbReference>
<reference evidence="3 4" key="1">
    <citation type="submission" date="2019-08" db="EMBL/GenBank/DDBJ databases">
        <title>Bacterial whole genome sequence for Glaciihabitans sp. CHu50b-6-2.</title>
        <authorList>
            <person name="Jin L."/>
        </authorList>
    </citation>
    <scope>NUCLEOTIDE SEQUENCE [LARGE SCALE GENOMIC DNA]</scope>
    <source>
        <strain evidence="3 4">CHu50b-6-2</strain>
    </source>
</reference>
<evidence type="ECO:0000313" key="3">
    <source>
        <dbReference type="EMBL" id="TXN28365.1"/>
    </source>
</evidence>
<dbReference type="Proteomes" id="UP000321379">
    <property type="component" value="Unassembled WGS sequence"/>
</dbReference>
<evidence type="ECO:0000313" key="4">
    <source>
        <dbReference type="Proteomes" id="UP000321379"/>
    </source>
</evidence>
<dbReference type="RefSeq" id="WP_147785079.1">
    <property type="nucleotide sequence ID" value="NZ_VRMG01000015.1"/>
</dbReference>
<keyword evidence="1 3" id="KW-0378">Hydrolase</keyword>
<dbReference type="AlphaFoldDB" id="A0A5C8UJ56"/>
<dbReference type="InterPro" id="IPR000639">
    <property type="entry name" value="Epox_hydrolase-like"/>
</dbReference>
<gene>
    <name evidence="3" type="ORF">FVP33_18025</name>
</gene>
<organism evidence="3 4">
    <name type="scientific">Lacisediminihabitans profunda</name>
    <dbReference type="NCBI Taxonomy" id="2594790"/>
    <lineage>
        <taxon>Bacteria</taxon>
        <taxon>Bacillati</taxon>
        <taxon>Actinomycetota</taxon>
        <taxon>Actinomycetes</taxon>
        <taxon>Micrococcales</taxon>
        <taxon>Microbacteriaceae</taxon>
        <taxon>Lacisediminihabitans</taxon>
    </lineage>
</organism>
<dbReference type="InterPro" id="IPR000073">
    <property type="entry name" value="AB_hydrolase_1"/>
</dbReference>
<accession>A0A5C8UJ56</accession>
<dbReference type="PANTHER" id="PTHR43329">
    <property type="entry name" value="EPOXIDE HYDROLASE"/>
    <property type="match status" value="1"/>
</dbReference>
<evidence type="ECO:0000256" key="1">
    <source>
        <dbReference type="ARBA" id="ARBA00022801"/>
    </source>
</evidence>
<dbReference type="InterPro" id="IPR029058">
    <property type="entry name" value="AB_hydrolase_fold"/>
</dbReference>
<dbReference type="PRINTS" id="PR00111">
    <property type="entry name" value="ABHYDROLASE"/>
</dbReference>
<comment type="caution">
    <text evidence="3">The sequence shown here is derived from an EMBL/GenBank/DDBJ whole genome shotgun (WGS) entry which is preliminary data.</text>
</comment>
<evidence type="ECO:0000259" key="2">
    <source>
        <dbReference type="Pfam" id="PF00561"/>
    </source>
</evidence>
<protein>
    <submittedName>
        <fullName evidence="3">Alpha/beta hydrolase</fullName>
    </submittedName>
</protein>